<comment type="function">
    <text evidence="4">Exhibits 3'-exonuclease activities and apurinic/apyrimidinic (AP) endonuclease (in vitro). Show preferential AP endonuclease activity on double-stranded DNA substrates and 3'- exonuclease activity on single-stranded DNA.</text>
</comment>
<dbReference type="Pfam" id="PF01026">
    <property type="entry name" value="TatD_DNase"/>
    <property type="match status" value="1"/>
</dbReference>
<feature type="binding site" evidence="5">
    <location>
        <position position="121"/>
    </location>
    <ligand>
        <name>a divalent metal cation</name>
        <dbReference type="ChEBI" id="CHEBI:60240"/>
        <label>2</label>
    </ligand>
</feature>
<dbReference type="EMBL" id="KQ241802">
    <property type="protein sequence ID" value="KNC83906.1"/>
    <property type="molecule type" value="Genomic_DNA"/>
</dbReference>
<dbReference type="Proteomes" id="UP000054560">
    <property type="component" value="Unassembled WGS sequence"/>
</dbReference>
<dbReference type="OrthoDB" id="413993at2759"/>
<evidence type="ECO:0000256" key="1">
    <source>
        <dbReference type="ARBA" id="ARBA00009275"/>
    </source>
</evidence>
<feature type="binding site" evidence="5">
    <location>
        <position position="98"/>
    </location>
    <ligand>
        <name>a divalent metal cation</name>
        <dbReference type="ChEBI" id="CHEBI:60240"/>
        <label>2</label>
    </ligand>
</feature>
<dbReference type="PANTHER" id="PTHR46317">
    <property type="entry name" value="HYDROLASE OF PHP SUPERFAMILY-RELATED PROTEIN"/>
    <property type="match status" value="1"/>
</dbReference>
<evidence type="ECO:0000256" key="3">
    <source>
        <dbReference type="ARBA" id="ARBA00022801"/>
    </source>
</evidence>
<evidence type="ECO:0000313" key="6">
    <source>
        <dbReference type="EMBL" id="KNC83906.1"/>
    </source>
</evidence>
<evidence type="ECO:0000256" key="4">
    <source>
        <dbReference type="ARBA" id="ARBA00093287"/>
    </source>
</evidence>
<organism evidence="6 7">
    <name type="scientific">Sphaeroforma arctica JP610</name>
    <dbReference type="NCBI Taxonomy" id="667725"/>
    <lineage>
        <taxon>Eukaryota</taxon>
        <taxon>Ichthyosporea</taxon>
        <taxon>Ichthyophonida</taxon>
        <taxon>Sphaeroforma</taxon>
    </lineage>
</organism>
<dbReference type="PANTHER" id="PTHR46317:SF1">
    <property type="entry name" value="HYDROLASE, TATD FAMILY"/>
    <property type="match status" value="1"/>
</dbReference>
<dbReference type="InterPro" id="IPR018228">
    <property type="entry name" value="DNase_TatD-rel_CS"/>
</dbReference>
<reference evidence="6 7" key="1">
    <citation type="submission" date="2011-02" db="EMBL/GenBank/DDBJ databases">
        <title>The Genome Sequence of Sphaeroforma arctica JP610.</title>
        <authorList>
            <consortium name="The Broad Institute Genome Sequencing Platform"/>
            <person name="Russ C."/>
            <person name="Cuomo C."/>
            <person name="Young S.K."/>
            <person name="Zeng Q."/>
            <person name="Gargeya S."/>
            <person name="Alvarado L."/>
            <person name="Berlin A."/>
            <person name="Chapman S.B."/>
            <person name="Chen Z."/>
            <person name="Freedman E."/>
            <person name="Gellesch M."/>
            <person name="Goldberg J."/>
            <person name="Griggs A."/>
            <person name="Gujja S."/>
            <person name="Heilman E."/>
            <person name="Heiman D."/>
            <person name="Howarth C."/>
            <person name="Mehta T."/>
            <person name="Neiman D."/>
            <person name="Pearson M."/>
            <person name="Roberts A."/>
            <person name="Saif S."/>
            <person name="Shea T."/>
            <person name="Shenoy N."/>
            <person name="Sisk P."/>
            <person name="Stolte C."/>
            <person name="Sykes S."/>
            <person name="White J."/>
            <person name="Yandava C."/>
            <person name="Burger G."/>
            <person name="Gray M.W."/>
            <person name="Holland P.W.H."/>
            <person name="King N."/>
            <person name="Lang F.B.F."/>
            <person name="Roger A.J."/>
            <person name="Ruiz-Trillo I."/>
            <person name="Haas B."/>
            <person name="Nusbaum C."/>
            <person name="Birren B."/>
        </authorList>
    </citation>
    <scope>NUCLEOTIDE SEQUENCE [LARGE SCALE GENOMIC DNA]</scope>
    <source>
        <strain evidence="6 7">JP610</strain>
    </source>
</reference>
<evidence type="ECO:0000256" key="2">
    <source>
        <dbReference type="ARBA" id="ARBA00022723"/>
    </source>
</evidence>
<dbReference type="RefSeq" id="XP_014157808.1">
    <property type="nucleotide sequence ID" value="XM_014302333.1"/>
</dbReference>
<keyword evidence="7" id="KW-1185">Reference proteome</keyword>
<dbReference type="AlphaFoldDB" id="A0A0L0G503"/>
<feature type="binding site" evidence="5">
    <location>
        <position position="170"/>
    </location>
    <ligand>
        <name>a divalent metal cation</name>
        <dbReference type="ChEBI" id="CHEBI:60240"/>
        <label>1</label>
    </ligand>
</feature>
<dbReference type="InterPro" id="IPR032466">
    <property type="entry name" value="Metal_Hydrolase"/>
</dbReference>
<dbReference type="PROSITE" id="PS01091">
    <property type="entry name" value="TATD_3"/>
    <property type="match status" value="1"/>
</dbReference>
<dbReference type="CDD" id="cd01310">
    <property type="entry name" value="TatD_DNAse"/>
    <property type="match status" value="1"/>
</dbReference>
<keyword evidence="2 5" id="KW-0479">Metal-binding</keyword>
<dbReference type="GeneID" id="25904369"/>
<dbReference type="GO" id="GO:0016788">
    <property type="term" value="F:hydrolase activity, acting on ester bonds"/>
    <property type="evidence" value="ECO:0007669"/>
    <property type="project" value="InterPro"/>
</dbReference>
<sequence length="221" mass="24074">MSFLYPDYRTLEIRRLHSSTVKACIGLHPTEANLEILPDVLALIRKNAHDLVGIGECGLDFTPKVLGNDGDKVKQIQRHVFAAQAALSVELDLPLNVHSRCAGHHAISLLKEAGVKRCVLHAFDGKPKYARQAAESMGYFFSIPPSAVRSPEKRKLISQLPLSSLLIETDSPALGPTSKDRNVPSNAVIACQVISEVKGISAEEVAHTTTENATKLFKLSF</sequence>
<accession>A0A0L0G503</accession>
<dbReference type="PIRSF" id="PIRSF005902">
    <property type="entry name" value="DNase_TatD"/>
    <property type="match status" value="1"/>
</dbReference>
<dbReference type="InterPro" id="IPR001130">
    <property type="entry name" value="TatD-like"/>
</dbReference>
<dbReference type="eggNOG" id="KOG3020">
    <property type="taxonomic scope" value="Eukaryota"/>
</dbReference>
<name>A0A0L0G503_9EUKA</name>
<proteinExistence type="inferred from homology"/>
<evidence type="ECO:0000256" key="5">
    <source>
        <dbReference type="PIRSR" id="PIRSR005902-1"/>
    </source>
</evidence>
<comment type="similarity">
    <text evidence="1">Belongs to the metallo-dependent hydrolases superfamily. TatD-type hydrolase family.</text>
</comment>
<gene>
    <name evidence="6" type="ORF">SARC_03865</name>
</gene>
<dbReference type="SUPFAM" id="SSF51556">
    <property type="entry name" value="Metallo-dependent hydrolases"/>
    <property type="match status" value="1"/>
</dbReference>
<protein>
    <submittedName>
        <fullName evidence="6">Uncharacterized protein</fullName>
    </submittedName>
</protein>
<dbReference type="Gene3D" id="3.20.20.140">
    <property type="entry name" value="Metal-dependent hydrolases"/>
    <property type="match status" value="1"/>
</dbReference>
<evidence type="ECO:0000313" key="7">
    <source>
        <dbReference type="Proteomes" id="UP000054560"/>
    </source>
</evidence>
<feature type="binding site" evidence="5">
    <location>
        <position position="56"/>
    </location>
    <ligand>
        <name>a divalent metal cation</name>
        <dbReference type="ChEBI" id="CHEBI:60240"/>
        <label>1</label>
    </ligand>
</feature>
<dbReference type="GO" id="GO:0046872">
    <property type="term" value="F:metal ion binding"/>
    <property type="evidence" value="ECO:0007669"/>
    <property type="project" value="UniProtKB-KW"/>
</dbReference>
<keyword evidence="3" id="KW-0378">Hydrolase</keyword>